<evidence type="ECO:0008006" key="6">
    <source>
        <dbReference type="Google" id="ProtNLM"/>
    </source>
</evidence>
<proteinExistence type="inferred from homology"/>
<dbReference type="Gene3D" id="2.40.150.20">
    <property type="entry name" value="Ribosomal protein L14"/>
    <property type="match status" value="1"/>
</dbReference>
<dbReference type="GO" id="GO:0006412">
    <property type="term" value="P:translation"/>
    <property type="evidence" value="ECO:0007669"/>
    <property type="project" value="InterPro"/>
</dbReference>
<keyword evidence="2" id="KW-0689">Ribosomal protein</keyword>
<keyword evidence="3" id="KW-0687">Ribonucleoprotein</keyword>
<dbReference type="Proteomes" id="UP000281553">
    <property type="component" value="Unassembled WGS sequence"/>
</dbReference>
<dbReference type="AlphaFoldDB" id="A0A3P7MYP5"/>
<dbReference type="SMART" id="SM01374">
    <property type="entry name" value="Ribosomal_L14"/>
    <property type="match status" value="1"/>
</dbReference>
<evidence type="ECO:0000313" key="4">
    <source>
        <dbReference type="EMBL" id="VDN29203.1"/>
    </source>
</evidence>
<reference evidence="4 5" key="1">
    <citation type="submission" date="2018-11" db="EMBL/GenBank/DDBJ databases">
        <authorList>
            <consortium name="Pathogen Informatics"/>
        </authorList>
    </citation>
    <scope>NUCLEOTIDE SEQUENCE [LARGE SCALE GENOMIC DNA]</scope>
</reference>
<gene>
    <name evidence="4" type="ORF">DILT_LOCUS15321</name>
</gene>
<dbReference type="OrthoDB" id="21463at2759"/>
<accession>A0A3P7MYP5</accession>
<evidence type="ECO:0000256" key="1">
    <source>
        <dbReference type="ARBA" id="ARBA00010745"/>
    </source>
</evidence>
<dbReference type="EMBL" id="UYRU01078482">
    <property type="protein sequence ID" value="VDN29203.1"/>
    <property type="molecule type" value="Genomic_DNA"/>
</dbReference>
<dbReference type="GO" id="GO:0005840">
    <property type="term" value="C:ribosome"/>
    <property type="evidence" value="ECO:0007669"/>
    <property type="project" value="UniProtKB-KW"/>
</dbReference>
<protein>
    <recommendedName>
        <fullName evidence="6">60S ribosomal protein L23</fullName>
    </recommendedName>
</protein>
<dbReference type="InterPro" id="IPR036853">
    <property type="entry name" value="Ribosomal_uL14_sf"/>
</dbReference>
<evidence type="ECO:0000313" key="5">
    <source>
        <dbReference type="Proteomes" id="UP000281553"/>
    </source>
</evidence>
<dbReference type="InterPro" id="IPR000218">
    <property type="entry name" value="Ribosomal_uL14"/>
</dbReference>
<evidence type="ECO:0000256" key="3">
    <source>
        <dbReference type="ARBA" id="ARBA00023274"/>
    </source>
</evidence>
<name>A0A3P7MYP5_DIBLA</name>
<organism evidence="4 5">
    <name type="scientific">Dibothriocephalus latus</name>
    <name type="common">Fish tapeworm</name>
    <name type="synonym">Diphyllobothrium latum</name>
    <dbReference type="NCBI Taxonomy" id="60516"/>
    <lineage>
        <taxon>Eukaryota</taxon>
        <taxon>Metazoa</taxon>
        <taxon>Spiralia</taxon>
        <taxon>Lophotrochozoa</taxon>
        <taxon>Platyhelminthes</taxon>
        <taxon>Cestoda</taxon>
        <taxon>Eucestoda</taxon>
        <taxon>Diphyllobothriidea</taxon>
        <taxon>Diphyllobothriidae</taxon>
        <taxon>Dibothriocephalus</taxon>
    </lineage>
</organism>
<comment type="similarity">
    <text evidence="1">Belongs to the universal ribosomal protein uL14 family.</text>
</comment>
<dbReference type="SUPFAM" id="SSF50193">
    <property type="entry name" value="Ribosomal protein L14"/>
    <property type="match status" value="1"/>
</dbReference>
<dbReference type="GO" id="GO:1990904">
    <property type="term" value="C:ribonucleoprotein complex"/>
    <property type="evidence" value="ECO:0007669"/>
    <property type="project" value="UniProtKB-KW"/>
</dbReference>
<evidence type="ECO:0000256" key="2">
    <source>
        <dbReference type="ARBA" id="ARBA00022980"/>
    </source>
</evidence>
<sequence>MRYIAPQTRVRIVDNSEFSSIAAEKKVRKGSTSGAAAAAAAAQKAGSAGDDHDKVTDVSSFLRVGTSATAKRKPMVIRVYNYRDRGATGQLSNNVVLIDDEGNPLGTRILVPIPAKLRSLKGDITKILSIATSFV</sequence>
<dbReference type="GO" id="GO:0003735">
    <property type="term" value="F:structural constituent of ribosome"/>
    <property type="evidence" value="ECO:0007669"/>
    <property type="project" value="InterPro"/>
</dbReference>
<dbReference type="Pfam" id="PF00238">
    <property type="entry name" value="Ribosomal_L14"/>
    <property type="match status" value="1"/>
</dbReference>
<keyword evidence="5" id="KW-1185">Reference proteome</keyword>